<reference evidence="2 3" key="1">
    <citation type="submission" date="2017-04" db="EMBL/GenBank/DDBJ databases">
        <title>Genome Sequence of the Model Brown-Rot Fungus Postia placenta SB12.</title>
        <authorList>
            <consortium name="DOE Joint Genome Institute"/>
            <person name="Gaskell J."/>
            <person name="Kersten P."/>
            <person name="Larrondo L.F."/>
            <person name="Canessa P."/>
            <person name="Martinez D."/>
            <person name="Hibbett D."/>
            <person name="Schmoll M."/>
            <person name="Kubicek C.P."/>
            <person name="Martinez A.T."/>
            <person name="Yadav J."/>
            <person name="Master E."/>
            <person name="Magnuson J.K."/>
            <person name="James T."/>
            <person name="Yaver D."/>
            <person name="Berka R."/>
            <person name="Labutti K."/>
            <person name="Lipzen A."/>
            <person name="Aerts A."/>
            <person name="Barry K."/>
            <person name="Henrissat B."/>
            <person name="Blanchette R."/>
            <person name="Grigoriev I."/>
            <person name="Cullen D."/>
        </authorList>
    </citation>
    <scope>NUCLEOTIDE SEQUENCE [LARGE SCALE GENOMIC DNA]</scope>
    <source>
        <strain evidence="2 3">MAD-698-R-SB12</strain>
    </source>
</reference>
<dbReference type="InterPro" id="IPR013083">
    <property type="entry name" value="Znf_RING/FYVE/PHD"/>
</dbReference>
<evidence type="ECO:0000313" key="2">
    <source>
        <dbReference type="EMBL" id="OSX62418.1"/>
    </source>
</evidence>
<dbReference type="SMART" id="SM00184">
    <property type="entry name" value="RING"/>
    <property type="match status" value="1"/>
</dbReference>
<protein>
    <recommendedName>
        <fullName evidence="1">RING-type domain-containing protein</fullName>
    </recommendedName>
</protein>
<dbReference type="STRING" id="670580.A0A1X6N1C4"/>
<dbReference type="AlphaFoldDB" id="A0A1X6N1C4"/>
<dbReference type="RefSeq" id="XP_024339212.1">
    <property type="nucleotide sequence ID" value="XM_024485451.1"/>
</dbReference>
<keyword evidence="3" id="KW-1185">Reference proteome</keyword>
<dbReference type="Proteomes" id="UP000194127">
    <property type="component" value="Unassembled WGS sequence"/>
</dbReference>
<dbReference type="Gene3D" id="3.30.40.10">
    <property type="entry name" value="Zinc/RING finger domain, C3HC4 (zinc finger)"/>
    <property type="match status" value="1"/>
</dbReference>
<name>A0A1X6N1C4_9APHY</name>
<accession>A0A1X6N1C4</accession>
<dbReference type="InterPro" id="IPR001841">
    <property type="entry name" value="Znf_RING"/>
</dbReference>
<evidence type="ECO:0000259" key="1">
    <source>
        <dbReference type="SMART" id="SM00184"/>
    </source>
</evidence>
<dbReference type="SUPFAM" id="SSF57850">
    <property type="entry name" value="RING/U-box"/>
    <property type="match status" value="1"/>
</dbReference>
<proteinExistence type="predicted"/>
<dbReference type="Pfam" id="PF17123">
    <property type="entry name" value="zf-RING_11"/>
    <property type="match status" value="1"/>
</dbReference>
<evidence type="ECO:0000313" key="3">
    <source>
        <dbReference type="Proteomes" id="UP000194127"/>
    </source>
</evidence>
<organism evidence="2 3">
    <name type="scientific">Postia placenta MAD-698-R-SB12</name>
    <dbReference type="NCBI Taxonomy" id="670580"/>
    <lineage>
        <taxon>Eukaryota</taxon>
        <taxon>Fungi</taxon>
        <taxon>Dikarya</taxon>
        <taxon>Basidiomycota</taxon>
        <taxon>Agaricomycotina</taxon>
        <taxon>Agaricomycetes</taxon>
        <taxon>Polyporales</taxon>
        <taxon>Adustoporiaceae</taxon>
        <taxon>Rhodonia</taxon>
    </lineage>
</organism>
<gene>
    <name evidence="2" type="ORF">POSPLADRAFT_1142622</name>
</gene>
<feature type="domain" description="RING-type" evidence="1">
    <location>
        <begin position="54"/>
        <end position="89"/>
    </location>
</feature>
<dbReference type="OrthoDB" id="8062037at2759"/>
<dbReference type="GeneID" id="36330400"/>
<sequence>QRDEDFDTSYEGLLHLSSMLGEVRPRGTPDHIVAALPHGLYREWAAPGESETRCPICLDDYQPEDPVLKISDCSHWFHKGCIEVGSPLLRAHSSTG</sequence>
<dbReference type="EMBL" id="KZ110597">
    <property type="protein sequence ID" value="OSX62418.1"/>
    <property type="molecule type" value="Genomic_DNA"/>
</dbReference>
<feature type="non-terminal residue" evidence="2">
    <location>
        <position position="1"/>
    </location>
</feature>